<dbReference type="InterPro" id="IPR006461">
    <property type="entry name" value="PLAC_motif_containing"/>
</dbReference>
<comment type="subcellular location">
    <subcellularLocation>
        <location evidence="1">Membrane</location>
    </subcellularLocation>
</comment>
<dbReference type="GO" id="GO:0016020">
    <property type="term" value="C:membrane"/>
    <property type="evidence" value="ECO:0007669"/>
    <property type="project" value="UniProtKB-SubCell"/>
</dbReference>
<accession>A0A3L6FAV1</accession>
<dbReference type="EMBL" id="NCVQ01000004">
    <property type="protein sequence ID" value="PWZ30305.1"/>
    <property type="molecule type" value="Genomic_DNA"/>
</dbReference>
<sequence>MGAGANNHEESSPLIPAAVAAPADEKPPQAPAPEAANYYADGVPVVMGEPVSAHAFGGVPRESWNSGILSCLGRNDEFCSSDVEVSYTLNTISACEILGRCILLFSPCLLGTVAPCVLYGSNVERLAAGQGTFANSCLPYTGLYLLGNSLFGWNCLAPWFSHPTRTAIRQRYNLEASVLCAQPFGSFEAFTRQCGCCGDLVEDEERREHLEAACDLATHYLCHPCALCQEGRELRRRVPHPGFNNGHSVFVMMPPMEQTMGRGM</sequence>
<feature type="region of interest" description="Disordered" evidence="5">
    <location>
        <begin position="1"/>
        <end position="32"/>
    </location>
</feature>
<dbReference type="ExpressionAtlas" id="A0A3L6FAV1">
    <property type="expression patterns" value="baseline and differential"/>
</dbReference>
<evidence type="ECO:0000256" key="2">
    <source>
        <dbReference type="ARBA" id="ARBA00022692"/>
    </source>
</evidence>
<evidence type="ECO:0000313" key="6">
    <source>
        <dbReference type="EMBL" id="PWZ30305.1"/>
    </source>
</evidence>
<proteinExistence type="predicted"/>
<comment type="caution">
    <text evidence="6">The sequence shown here is derived from an EMBL/GenBank/DDBJ whole genome shotgun (WGS) entry which is preliminary data.</text>
</comment>
<name>A0A3L6FAV1_MAIZE</name>
<dbReference type="Proteomes" id="UP000251960">
    <property type="component" value="Chromosome 3"/>
</dbReference>
<keyword evidence="4" id="KW-0472">Membrane</keyword>
<evidence type="ECO:0000256" key="1">
    <source>
        <dbReference type="ARBA" id="ARBA00004370"/>
    </source>
</evidence>
<dbReference type="AlphaFoldDB" id="A0A3L6FAV1"/>
<keyword evidence="3" id="KW-1133">Transmembrane helix</keyword>
<dbReference type="Pfam" id="PF04749">
    <property type="entry name" value="PLAC8"/>
    <property type="match status" value="1"/>
</dbReference>
<evidence type="ECO:0000256" key="5">
    <source>
        <dbReference type="SAM" id="MobiDB-lite"/>
    </source>
</evidence>
<keyword evidence="2" id="KW-0812">Transmembrane</keyword>
<reference evidence="6" key="1">
    <citation type="journal article" date="2018" name="Nat. Genet.">
        <title>Extensive intraspecific gene order and gene structural variations between Mo17 and other maize genomes.</title>
        <authorList>
            <person name="Sun S."/>
            <person name="Zhou Y."/>
            <person name="Chen J."/>
            <person name="Shi J."/>
            <person name="Zhao H."/>
            <person name="Zhao H."/>
            <person name="Song W."/>
            <person name="Zhang M."/>
            <person name="Cui Y."/>
            <person name="Dong X."/>
            <person name="Liu H."/>
            <person name="Ma X."/>
            <person name="Jiao Y."/>
            <person name="Wang B."/>
            <person name="Wei X."/>
            <person name="Stein J.C."/>
            <person name="Glaubitz J.C."/>
            <person name="Lu F."/>
            <person name="Yu G."/>
            <person name="Liang C."/>
            <person name="Fengler K."/>
            <person name="Li B."/>
            <person name="Rafalski A."/>
            <person name="Schnable P.S."/>
            <person name="Ware D.H."/>
            <person name="Buckler E.S."/>
            <person name="Lai J."/>
        </authorList>
    </citation>
    <scope>NUCLEOTIDE SEQUENCE [LARGE SCALE GENOMIC DNA]</scope>
    <source>
        <tissue evidence="6">Seedling</tissue>
    </source>
</reference>
<dbReference type="PANTHER" id="PTHR15907">
    <property type="entry name" value="DUF614 FAMILY PROTEIN-RELATED"/>
    <property type="match status" value="1"/>
</dbReference>
<gene>
    <name evidence="6" type="primary">CNR8</name>
    <name evidence="6" type="ORF">Zm00014a_033641</name>
</gene>
<evidence type="ECO:0000256" key="4">
    <source>
        <dbReference type="ARBA" id="ARBA00023136"/>
    </source>
</evidence>
<organism evidence="6">
    <name type="scientific">Zea mays</name>
    <name type="common">Maize</name>
    <dbReference type="NCBI Taxonomy" id="4577"/>
    <lineage>
        <taxon>Eukaryota</taxon>
        <taxon>Viridiplantae</taxon>
        <taxon>Streptophyta</taxon>
        <taxon>Embryophyta</taxon>
        <taxon>Tracheophyta</taxon>
        <taxon>Spermatophyta</taxon>
        <taxon>Magnoliopsida</taxon>
        <taxon>Liliopsida</taxon>
        <taxon>Poales</taxon>
        <taxon>Poaceae</taxon>
        <taxon>PACMAD clade</taxon>
        <taxon>Panicoideae</taxon>
        <taxon>Andropogonodae</taxon>
        <taxon>Andropogoneae</taxon>
        <taxon>Tripsacinae</taxon>
        <taxon>Zea</taxon>
    </lineage>
</organism>
<evidence type="ECO:0000256" key="3">
    <source>
        <dbReference type="ARBA" id="ARBA00022989"/>
    </source>
</evidence>
<protein>
    <submittedName>
        <fullName evidence="6">Cell number regulator 8</fullName>
    </submittedName>
</protein>